<dbReference type="Proteomes" id="UP000011668">
    <property type="component" value="Unassembled WGS sequence"/>
</dbReference>
<gene>
    <name evidence="1" type="ORF">AG1IA_03888</name>
</gene>
<dbReference type="EMBL" id="AFRT01000936">
    <property type="protein sequence ID" value="ELU42065.1"/>
    <property type="molecule type" value="Genomic_DNA"/>
</dbReference>
<comment type="caution">
    <text evidence="1">The sequence shown here is derived from an EMBL/GenBank/DDBJ whole genome shotgun (WGS) entry which is preliminary data.</text>
</comment>
<evidence type="ECO:0000313" key="1">
    <source>
        <dbReference type="EMBL" id="ELU42065.1"/>
    </source>
</evidence>
<keyword evidence="2" id="KW-1185">Reference proteome</keyword>
<protein>
    <submittedName>
        <fullName evidence="1">Uncharacterized protein</fullName>
    </submittedName>
</protein>
<name>L8WVP1_THACA</name>
<proteinExistence type="predicted"/>
<accession>L8WVP1</accession>
<reference evidence="1 2" key="1">
    <citation type="journal article" date="2013" name="Nat. Commun.">
        <title>The evolution and pathogenic mechanisms of the rice sheath blight pathogen.</title>
        <authorList>
            <person name="Zheng A."/>
            <person name="Lin R."/>
            <person name="Xu L."/>
            <person name="Qin P."/>
            <person name="Tang C."/>
            <person name="Ai P."/>
            <person name="Zhang D."/>
            <person name="Liu Y."/>
            <person name="Sun Z."/>
            <person name="Feng H."/>
            <person name="Wang Y."/>
            <person name="Chen Y."/>
            <person name="Liang X."/>
            <person name="Fu R."/>
            <person name="Li Q."/>
            <person name="Zhang J."/>
            <person name="Yu X."/>
            <person name="Xie Z."/>
            <person name="Ding L."/>
            <person name="Guan P."/>
            <person name="Tang J."/>
            <person name="Liang Y."/>
            <person name="Wang S."/>
            <person name="Deng Q."/>
            <person name="Li S."/>
            <person name="Zhu J."/>
            <person name="Wang L."/>
            <person name="Liu H."/>
            <person name="Li P."/>
        </authorList>
    </citation>
    <scope>NUCLEOTIDE SEQUENCE [LARGE SCALE GENOMIC DNA]</scope>
    <source>
        <strain evidence="2">AG-1 IA</strain>
    </source>
</reference>
<evidence type="ECO:0000313" key="2">
    <source>
        <dbReference type="Proteomes" id="UP000011668"/>
    </source>
</evidence>
<dbReference type="HOGENOM" id="CLU_2499433_0_0_1"/>
<dbReference type="AlphaFoldDB" id="L8WVP1"/>
<organism evidence="1 2">
    <name type="scientific">Thanatephorus cucumeris (strain AG1-IA)</name>
    <name type="common">Rice sheath blight fungus</name>
    <name type="synonym">Rhizoctonia solani</name>
    <dbReference type="NCBI Taxonomy" id="983506"/>
    <lineage>
        <taxon>Eukaryota</taxon>
        <taxon>Fungi</taxon>
        <taxon>Dikarya</taxon>
        <taxon>Basidiomycota</taxon>
        <taxon>Agaricomycotina</taxon>
        <taxon>Agaricomycetes</taxon>
        <taxon>Cantharellales</taxon>
        <taxon>Ceratobasidiaceae</taxon>
        <taxon>Rhizoctonia</taxon>
        <taxon>Rhizoctonia solani AG-1</taxon>
    </lineage>
</organism>
<sequence>MAWVNGSCRELSGDVFRHEFISRLTSNSSCLCLTLSAVSLAVALLCQFSPRWLAFPRTLVIFTLMVSGGSCSRDVKKQRQSGGKLS</sequence>